<dbReference type="AlphaFoldDB" id="A0A238U9T9"/>
<dbReference type="Proteomes" id="UP000215214">
    <property type="component" value="Chromosome TJEJU"/>
</dbReference>
<evidence type="ECO:0008006" key="3">
    <source>
        <dbReference type="Google" id="ProtNLM"/>
    </source>
</evidence>
<name>A0A238U9T9_9FLAO</name>
<dbReference type="KEGG" id="tje:TJEJU_2298"/>
<sequence>MSSLRQKQLVKKAHGTYGVLLFTLEWKEKRKEILKRDKHVCRVCSSTEKLQIHHRQYHYSLTLRKFKKPWEYPNKLMITLCEKCHQSGHNKFKVPIKYI</sequence>
<protein>
    <recommendedName>
        <fullName evidence="3">HNH endonuclease</fullName>
    </recommendedName>
</protein>
<gene>
    <name evidence="1" type="ORF">TJEJU_2298</name>
</gene>
<evidence type="ECO:0000313" key="2">
    <source>
        <dbReference type="Proteomes" id="UP000215214"/>
    </source>
</evidence>
<keyword evidence="2" id="KW-1185">Reference proteome</keyword>
<evidence type="ECO:0000313" key="1">
    <source>
        <dbReference type="EMBL" id="SNR15983.1"/>
    </source>
</evidence>
<accession>A0A238U9T9</accession>
<proteinExistence type="predicted"/>
<dbReference type="RefSeq" id="WP_157730189.1">
    <property type="nucleotide sequence ID" value="NZ_LT899436.1"/>
</dbReference>
<organism evidence="1 2">
    <name type="scientific">Tenacibaculum jejuense</name>
    <dbReference type="NCBI Taxonomy" id="584609"/>
    <lineage>
        <taxon>Bacteria</taxon>
        <taxon>Pseudomonadati</taxon>
        <taxon>Bacteroidota</taxon>
        <taxon>Flavobacteriia</taxon>
        <taxon>Flavobacteriales</taxon>
        <taxon>Flavobacteriaceae</taxon>
        <taxon>Tenacibaculum</taxon>
    </lineage>
</organism>
<reference evidence="1 2" key="1">
    <citation type="submission" date="2017-07" db="EMBL/GenBank/DDBJ databases">
        <authorList>
            <person name="Sun Z.S."/>
            <person name="Albrecht U."/>
            <person name="Echele G."/>
            <person name="Lee C.C."/>
        </authorList>
    </citation>
    <scope>NUCLEOTIDE SEQUENCE [LARGE SCALE GENOMIC DNA]</scope>
    <source>
        <strain evidence="2">type strain: KCTC 22618</strain>
    </source>
</reference>
<dbReference type="EMBL" id="LT899436">
    <property type="protein sequence ID" value="SNR15983.1"/>
    <property type="molecule type" value="Genomic_DNA"/>
</dbReference>
<dbReference type="OrthoDB" id="6624755at2"/>